<keyword evidence="2" id="KW-1185">Reference proteome</keyword>
<organism evidence="1 2">
    <name type="scientific">Eretmocerus hayati</name>
    <dbReference type="NCBI Taxonomy" id="131215"/>
    <lineage>
        <taxon>Eukaryota</taxon>
        <taxon>Metazoa</taxon>
        <taxon>Ecdysozoa</taxon>
        <taxon>Arthropoda</taxon>
        <taxon>Hexapoda</taxon>
        <taxon>Insecta</taxon>
        <taxon>Pterygota</taxon>
        <taxon>Neoptera</taxon>
        <taxon>Endopterygota</taxon>
        <taxon>Hymenoptera</taxon>
        <taxon>Apocrita</taxon>
        <taxon>Proctotrupomorpha</taxon>
        <taxon>Chalcidoidea</taxon>
        <taxon>Aphelinidae</taxon>
        <taxon>Aphelininae</taxon>
        <taxon>Eretmocerus</taxon>
    </lineage>
</organism>
<reference evidence="1" key="1">
    <citation type="submission" date="2023-04" db="EMBL/GenBank/DDBJ databases">
        <title>A chromosome-level genome assembly of the parasitoid wasp Eretmocerus hayati.</title>
        <authorList>
            <person name="Zhong Y."/>
            <person name="Liu S."/>
            <person name="Liu Y."/>
        </authorList>
    </citation>
    <scope>NUCLEOTIDE SEQUENCE</scope>
    <source>
        <strain evidence="1">ZJU_SS_LIU_2023</strain>
    </source>
</reference>
<comment type="caution">
    <text evidence="1">The sequence shown here is derived from an EMBL/GenBank/DDBJ whole genome shotgun (WGS) entry which is preliminary data.</text>
</comment>
<sequence>MADLYTHRQRRALDELIVSEVFFQHPWCCSCVVDDDVDENDCGELLRDEALRGRTVELLRKQQKCYTNGLPAGPLRSNRDMLMTADDVAAAVLPSRPSFAEVRFSLDFYKPTCYKLQELLAPSSFAGRRSLQLRCTKTNKIDSN</sequence>
<evidence type="ECO:0000313" key="1">
    <source>
        <dbReference type="EMBL" id="KAJ8670728.1"/>
    </source>
</evidence>
<accession>A0ACC2NIU4</accession>
<name>A0ACC2NIU4_9HYME</name>
<gene>
    <name evidence="1" type="ORF">QAD02_001987</name>
</gene>
<dbReference type="EMBL" id="CM056743">
    <property type="protein sequence ID" value="KAJ8670728.1"/>
    <property type="molecule type" value="Genomic_DNA"/>
</dbReference>
<dbReference type="Proteomes" id="UP001239111">
    <property type="component" value="Chromosome 3"/>
</dbReference>
<proteinExistence type="predicted"/>
<evidence type="ECO:0000313" key="2">
    <source>
        <dbReference type="Proteomes" id="UP001239111"/>
    </source>
</evidence>
<protein>
    <submittedName>
        <fullName evidence="1">Uncharacterized protein</fullName>
    </submittedName>
</protein>